<evidence type="ECO:0000313" key="3">
    <source>
        <dbReference type="Proteomes" id="UP000216188"/>
    </source>
</evidence>
<dbReference type="Gene3D" id="3.40.50.1820">
    <property type="entry name" value="alpha/beta hydrolase"/>
    <property type="match status" value="1"/>
</dbReference>
<dbReference type="InterPro" id="IPR029058">
    <property type="entry name" value="AB_hydrolase_fold"/>
</dbReference>
<proteinExistence type="predicted"/>
<dbReference type="SUPFAM" id="SSF47336">
    <property type="entry name" value="ACP-like"/>
    <property type="match status" value="1"/>
</dbReference>
<dbReference type="InterPro" id="IPR000073">
    <property type="entry name" value="AB_hydrolase_1"/>
</dbReference>
<reference evidence="2 3" key="1">
    <citation type="submission" date="2017-07" db="EMBL/GenBank/DDBJ databases">
        <title>Phylogenetic study on the rhizospheric bacterium Ochrobactrum sp. A44.</title>
        <authorList>
            <person name="Krzyzanowska D.M."/>
            <person name="Ossowicki A."/>
            <person name="Rajewska M."/>
            <person name="Maciag T."/>
            <person name="Kaczynski Z."/>
            <person name="Czerwicka M."/>
            <person name="Jafra S."/>
        </authorList>
    </citation>
    <scope>NUCLEOTIDE SEQUENCE [LARGE SCALE GENOMIC DNA]</scope>
    <source>
        <strain evidence="2 3">CCUG 30717</strain>
    </source>
</reference>
<dbReference type="PRINTS" id="PR00111">
    <property type="entry name" value="ABHYDROLASE"/>
</dbReference>
<dbReference type="EMBL" id="NNRM01000039">
    <property type="protein sequence ID" value="OYR23626.1"/>
    <property type="molecule type" value="Genomic_DNA"/>
</dbReference>
<dbReference type="InterPro" id="IPR036736">
    <property type="entry name" value="ACP-like_sf"/>
</dbReference>
<evidence type="ECO:0000313" key="2">
    <source>
        <dbReference type="EMBL" id="OYR23626.1"/>
    </source>
</evidence>
<accession>A0A256G9J9</accession>
<feature type="domain" description="Carrier" evidence="1">
    <location>
        <begin position="8"/>
        <end position="83"/>
    </location>
</feature>
<name>A0A256G9J9_9HYPH</name>
<gene>
    <name evidence="2" type="ORF">CEV34_3630</name>
</gene>
<sequence>MPSTLSLHDYDLTLRDINAICREALNRDRLSFDSDFFALGADSLTLVEIQLLIEDKFGIAVDWRDILRCRSVSSLAYFLCSRDYQDAQPHKQAAFNGVTFCYRVIGSLNANSVPKLIIGGGFQDMYSLPHLESLLASDGPLIFVDVPGTGAADDIPENAGFAFLAACINKILEIETLAEVDLIGISYGGLIGLEFSYQWPEKIAHMILVGVAETHPLAVKAKLDHALSLLLSGAREQAAVEIVESLMCMDATKEVQLRDELYKLLKTALMSYAEIQQSRFEALRKRMTERKPRTAPVKLDAPTLFVTGEHDSITLAEDIAACAALFETATFFTITEADHLVFIERPTELAEVIIRFVHGIDFTQAPYLKQYHRLD</sequence>
<comment type="caution">
    <text evidence="2">The sequence shown here is derived from an EMBL/GenBank/DDBJ whole genome shotgun (WGS) entry which is preliminary data.</text>
</comment>
<dbReference type="Gene3D" id="1.10.1200.10">
    <property type="entry name" value="ACP-like"/>
    <property type="match status" value="1"/>
</dbReference>
<protein>
    <submittedName>
        <fullName evidence="2">Ndr family protein</fullName>
    </submittedName>
</protein>
<dbReference type="PANTHER" id="PTHR43798:SF33">
    <property type="entry name" value="HYDROLASE, PUTATIVE (AFU_ORTHOLOGUE AFUA_2G14860)-RELATED"/>
    <property type="match status" value="1"/>
</dbReference>
<dbReference type="InterPro" id="IPR009081">
    <property type="entry name" value="PP-bd_ACP"/>
</dbReference>
<keyword evidence="3" id="KW-1185">Reference proteome</keyword>
<dbReference type="Pfam" id="PF00550">
    <property type="entry name" value="PP-binding"/>
    <property type="match status" value="1"/>
</dbReference>
<dbReference type="InterPro" id="IPR050266">
    <property type="entry name" value="AB_hydrolase_sf"/>
</dbReference>
<dbReference type="PANTHER" id="PTHR43798">
    <property type="entry name" value="MONOACYLGLYCEROL LIPASE"/>
    <property type="match status" value="1"/>
</dbReference>
<dbReference type="GO" id="GO:0016020">
    <property type="term" value="C:membrane"/>
    <property type="evidence" value="ECO:0007669"/>
    <property type="project" value="TreeGrafter"/>
</dbReference>
<organism evidence="2 3">
    <name type="scientific">Brucella pseudogrignonensis</name>
    <dbReference type="NCBI Taxonomy" id="419475"/>
    <lineage>
        <taxon>Bacteria</taxon>
        <taxon>Pseudomonadati</taxon>
        <taxon>Pseudomonadota</taxon>
        <taxon>Alphaproteobacteria</taxon>
        <taxon>Hyphomicrobiales</taxon>
        <taxon>Brucellaceae</taxon>
        <taxon>Brucella/Ochrobactrum group</taxon>
        <taxon>Brucella</taxon>
    </lineage>
</organism>
<dbReference type="RefSeq" id="WP_179253568.1">
    <property type="nucleotide sequence ID" value="NZ_JBHEEM010000005.1"/>
</dbReference>
<evidence type="ECO:0000259" key="1">
    <source>
        <dbReference type="PROSITE" id="PS50075"/>
    </source>
</evidence>
<dbReference type="Proteomes" id="UP000216188">
    <property type="component" value="Unassembled WGS sequence"/>
</dbReference>
<dbReference type="Pfam" id="PF00561">
    <property type="entry name" value="Abhydrolase_1"/>
    <property type="match status" value="1"/>
</dbReference>
<dbReference type="PROSITE" id="PS50075">
    <property type="entry name" value="CARRIER"/>
    <property type="match status" value="1"/>
</dbReference>
<dbReference type="SUPFAM" id="SSF53474">
    <property type="entry name" value="alpha/beta-Hydrolases"/>
    <property type="match status" value="1"/>
</dbReference>
<dbReference type="AlphaFoldDB" id="A0A256G9J9"/>